<dbReference type="RefSeq" id="XP_003677634.1">
    <property type="nucleotide sequence ID" value="XM_003677586.1"/>
</dbReference>
<dbReference type="InterPro" id="IPR004181">
    <property type="entry name" value="Znf_MIZ"/>
</dbReference>
<dbReference type="STRING" id="1064592.G0VHH6"/>
<reference evidence="12 13" key="1">
    <citation type="journal article" date="2011" name="Proc. Natl. Acad. Sci. U.S.A.">
        <title>Evolutionary erosion of yeast sex chromosomes by mating-type switching accidents.</title>
        <authorList>
            <person name="Gordon J.L."/>
            <person name="Armisen D."/>
            <person name="Proux-Wera E."/>
            <person name="Oheigeartaigh S.S."/>
            <person name="Byrne K.P."/>
            <person name="Wolfe K.H."/>
        </authorList>
    </citation>
    <scope>NUCLEOTIDE SEQUENCE [LARGE SCALE GENOMIC DNA]</scope>
    <source>
        <strain evidence="13">ATCC 76901 / BCRC 22586 / CBS 4309 / NBRC 1992 / NRRL Y-12630</strain>
    </source>
</reference>
<dbReference type="GO" id="GO:0005635">
    <property type="term" value="C:nuclear envelope"/>
    <property type="evidence" value="ECO:0007669"/>
    <property type="project" value="EnsemblFungi"/>
</dbReference>
<dbReference type="OMA" id="IELICPI"/>
<dbReference type="OrthoDB" id="756301at2759"/>
<dbReference type="GO" id="GO:0030915">
    <property type="term" value="C:Smc5-Smc6 complex"/>
    <property type="evidence" value="ECO:0007669"/>
    <property type="project" value="EnsemblFungi"/>
</dbReference>
<comment type="subcellular location">
    <subcellularLocation>
        <location evidence="1">Nucleus</location>
    </subcellularLocation>
</comment>
<evidence type="ECO:0000256" key="10">
    <source>
        <dbReference type="PROSITE-ProRule" id="PRU00452"/>
    </source>
</evidence>
<dbReference type="eggNOG" id="KOG2979">
    <property type="taxonomic scope" value="Eukaryota"/>
</dbReference>
<dbReference type="CDD" id="cd16651">
    <property type="entry name" value="SPL-RING_NSE2"/>
    <property type="match status" value="1"/>
</dbReference>
<dbReference type="Pfam" id="PF11789">
    <property type="entry name" value="zf-Nse"/>
    <property type="match status" value="1"/>
</dbReference>
<dbReference type="InterPro" id="IPR026846">
    <property type="entry name" value="Nse2(Mms21)"/>
</dbReference>
<dbReference type="GO" id="GO:0000724">
    <property type="term" value="P:double-strand break repair via homologous recombination"/>
    <property type="evidence" value="ECO:0007669"/>
    <property type="project" value="InterPro"/>
</dbReference>
<evidence type="ECO:0000313" key="13">
    <source>
        <dbReference type="Proteomes" id="UP000001640"/>
    </source>
</evidence>
<dbReference type="PANTHER" id="PTHR21330">
    <property type="entry name" value="E3 SUMO-PROTEIN LIGASE NSE2"/>
    <property type="match status" value="1"/>
</dbReference>
<evidence type="ECO:0000256" key="5">
    <source>
        <dbReference type="ARBA" id="ARBA00022723"/>
    </source>
</evidence>
<comment type="similarity">
    <text evidence="3">Belongs to the NSE2 family.</text>
</comment>
<protein>
    <recommendedName>
        <fullName evidence="11">SP-RING-type domain-containing protein</fullName>
    </recommendedName>
</protein>
<comment type="pathway">
    <text evidence="2">Protein modification; protein sumoylation.</text>
</comment>
<dbReference type="Gene3D" id="3.30.40.10">
    <property type="entry name" value="Zinc/RING finger domain, C3HC4 (zinc finger)"/>
    <property type="match status" value="1"/>
</dbReference>
<evidence type="ECO:0000256" key="4">
    <source>
        <dbReference type="ARBA" id="ARBA00022679"/>
    </source>
</evidence>
<dbReference type="KEGG" id="ncs:NCAS_0G03950"/>
<keyword evidence="4" id="KW-0808">Transferase</keyword>
<dbReference type="HOGENOM" id="CLU_088986_0_0_1"/>
<dbReference type="GO" id="GO:0016925">
    <property type="term" value="P:protein sumoylation"/>
    <property type="evidence" value="ECO:0007669"/>
    <property type="project" value="UniProtKB-UniPathway"/>
</dbReference>
<evidence type="ECO:0000256" key="6">
    <source>
        <dbReference type="ARBA" id="ARBA00022771"/>
    </source>
</evidence>
<dbReference type="GO" id="GO:0008270">
    <property type="term" value="F:zinc ion binding"/>
    <property type="evidence" value="ECO:0007669"/>
    <property type="project" value="UniProtKB-KW"/>
</dbReference>
<evidence type="ECO:0000256" key="7">
    <source>
        <dbReference type="ARBA" id="ARBA00022786"/>
    </source>
</evidence>
<dbReference type="UniPathway" id="UPA00886"/>
<sequence>MSGARTAPEFLPLHPQSNRQFHELHAADLSADLQRCDKEFNESLEQIIDCADPNTNDLVQTLSKTYERMNQERLANAKLIKKIDILKKDYKLESDKCEPISLENWDSYCNGERRAPSLVDMFTKMKEPRATLPQEGNTSTIKLFKIFPYLWEDPTCVLPDLTKSGNEKRSNPDDDDELQIEGGTIELVCPITCKPYENPLISTKCGHVFDKEGIVNYLRGHSSRDCPQGACGKIVTLRDFVPDKVMALRCKIAKIHKQREIHNKEENLDTL</sequence>
<name>G0VHH6_NAUCA</name>
<organism evidence="12 13">
    <name type="scientific">Naumovozyma castellii</name>
    <name type="common">Yeast</name>
    <name type="synonym">Saccharomyces castellii</name>
    <dbReference type="NCBI Taxonomy" id="27288"/>
    <lineage>
        <taxon>Eukaryota</taxon>
        <taxon>Fungi</taxon>
        <taxon>Dikarya</taxon>
        <taxon>Ascomycota</taxon>
        <taxon>Saccharomycotina</taxon>
        <taxon>Saccharomycetes</taxon>
        <taxon>Saccharomycetales</taxon>
        <taxon>Saccharomycetaceae</taxon>
        <taxon>Naumovozyma</taxon>
    </lineage>
</organism>
<feature type="domain" description="SP-RING-type" evidence="11">
    <location>
        <begin position="174"/>
        <end position="261"/>
    </location>
</feature>
<dbReference type="Pfam" id="PF22326">
    <property type="entry name" value="MMS21_N"/>
    <property type="match status" value="1"/>
</dbReference>
<dbReference type="InterPro" id="IPR013083">
    <property type="entry name" value="Znf_RING/FYVE/PHD"/>
</dbReference>
<dbReference type="PANTHER" id="PTHR21330:SF1">
    <property type="entry name" value="E3 SUMO-PROTEIN LIGASE NSE2"/>
    <property type="match status" value="1"/>
</dbReference>
<accession>G0VHH6</accession>
<evidence type="ECO:0000313" key="12">
    <source>
        <dbReference type="EMBL" id="CCC71282.1"/>
    </source>
</evidence>
<proteinExistence type="inferred from homology"/>
<evidence type="ECO:0000256" key="2">
    <source>
        <dbReference type="ARBA" id="ARBA00004718"/>
    </source>
</evidence>
<dbReference type="InterPro" id="IPR054753">
    <property type="entry name" value="MMS21_N"/>
</dbReference>
<evidence type="ECO:0000256" key="1">
    <source>
        <dbReference type="ARBA" id="ARBA00004123"/>
    </source>
</evidence>
<keyword evidence="7" id="KW-0833">Ubl conjugation pathway</keyword>
<reference key="2">
    <citation type="submission" date="2011-08" db="EMBL/GenBank/DDBJ databases">
        <title>Genome sequence of Naumovozyma castellii.</title>
        <authorList>
            <person name="Gordon J.L."/>
            <person name="Armisen D."/>
            <person name="Proux-Wera E."/>
            <person name="OhEigeartaigh S.S."/>
            <person name="Byrne K.P."/>
            <person name="Wolfe K.H."/>
        </authorList>
    </citation>
    <scope>NUCLEOTIDE SEQUENCE</scope>
    <source>
        <strain>Type strain:CBS 4309</strain>
    </source>
</reference>
<keyword evidence="13" id="KW-1185">Reference proteome</keyword>
<keyword evidence="5" id="KW-0479">Metal-binding</keyword>
<gene>
    <name evidence="12" type="primary">NCAS0G03950</name>
    <name evidence="12" type="ordered locus">NCAS_0G03950</name>
</gene>
<keyword evidence="6 10" id="KW-0863">Zinc-finger</keyword>
<dbReference type="FunCoup" id="G0VHH6">
    <property type="interactions" value="64"/>
</dbReference>
<dbReference type="GeneID" id="96904947"/>
<dbReference type="GO" id="GO:0030291">
    <property type="term" value="F:protein serine/threonine kinase inhibitor activity"/>
    <property type="evidence" value="ECO:0007669"/>
    <property type="project" value="EnsemblFungi"/>
</dbReference>
<dbReference type="GO" id="GO:1990683">
    <property type="term" value="P:DNA double-strand break attachment to nuclear envelope"/>
    <property type="evidence" value="ECO:0007669"/>
    <property type="project" value="EnsemblFungi"/>
</dbReference>
<dbReference type="EMBL" id="HE576758">
    <property type="protein sequence ID" value="CCC71282.1"/>
    <property type="molecule type" value="Genomic_DNA"/>
</dbReference>
<evidence type="ECO:0000256" key="3">
    <source>
        <dbReference type="ARBA" id="ARBA00008212"/>
    </source>
</evidence>
<dbReference type="SUPFAM" id="SSF57850">
    <property type="entry name" value="RING/U-box"/>
    <property type="match status" value="1"/>
</dbReference>
<evidence type="ECO:0000256" key="9">
    <source>
        <dbReference type="ARBA" id="ARBA00023242"/>
    </source>
</evidence>
<dbReference type="Proteomes" id="UP000001640">
    <property type="component" value="Chromosome 7"/>
</dbReference>
<dbReference type="Gene3D" id="1.20.120.1010">
    <property type="match status" value="1"/>
</dbReference>
<dbReference type="PROSITE" id="PS51044">
    <property type="entry name" value="ZF_SP_RING"/>
    <property type="match status" value="1"/>
</dbReference>
<keyword evidence="9" id="KW-0539">Nucleus</keyword>
<dbReference type="AlphaFoldDB" id="G0VHH6"/>
<dbReference type="GO" id="GO:0061665">
    <property type="term" value="F:SUMO ligase activity"/>
    <property type="evidence" value="ECO:0007669"/>
    <property type="project" value="TreeGrafter"/>
</dbReference>
<evidence type="ECO:0000259" key="11">
    <source>
        <dbReference type="PROSITE" id="PS51044"/>
    </source>
</evidence>
<evidence type="ECO:0000256" key="8">
    <source>
        <dbReference type="ARBA" id="ARBA00022833"/>
    </source>
</evidence>
<dbReference type="InParanoid" id="G0VHH6"/>
<keyword evidence="8" id="KW-0862">Zinc</keyword>